<keyword evidence="2" id="KW-0732">Signal</keyword>
<proteinExistence type="predicted"/>
<name>A0A2P2INL5_RHIMU</name>
<accession>A0A2P2INL5</accession>
<evidence type="ECO:0000313" key="3">
    <source>
        <dbReference type="EMBL" id="MBW82812.1"/>
    </source>
</evidence>
<sequence length="136" mass="16085">MTTHIIVLIFIIVTIVQVNGFMNHEYHVEYDEAHQQFWETYAASQRLCAQRHQDPSNAEPTPSAPKMRKYRLRKARVSEIPNPAVYDSHEIASDGRTHRLPHPIKWPLHMLWVQESFPNLTKFYSSSVNQYRRERA</sequence>
<dbReference type="AlphaFoldDB" id="A0A2P2INL5"/>
<dbReference type="EMBL" id="GGEC01002329">
    <property type="protein sequence ID" value="MBW82812.1"/>
    <property type="molecule type" value="Transcribed_RNA"/>
</dbReference>
<protein>
    <submittedName>
        <fullName evidence="3">Omega 6 fatty acid desaturase</fullName>
    </submittedName>
</protein>
<feature type="chain" id="PRO_5015147521" evidence="2">
    <location>
        <begin position="21"/>
        <end position="136"/>
    </location>
</feature>
<reference evidence="3" key="1">
    <citation type="submission" date="2018-02" db="EMBL/GenBank/DDBJ databases">
        <title>Rhizophora mucronata_Transcriptome.</title>
        <authorList>
            <person name="Meera S.P."/>
            <person name="Sreeshan A."/>
            <person name="Augustine A."/>
        </authorList>
    </citation>
    <scope>NUCLEOTIDE SEQUENCE</scope>
    <source>
        <tissue evidence="3">Leaf</tissue>
    </source>
</reference>
<feature type="signal peptide" evidence="2">
    <location>
        <begin position="1"/>
        <end position="20"/>
    </location>
</feature>
<organism evidence="3">
    <name type="scientific">Rhizophora mucronata</name>
    <name type="common">Asiatic mangrove</name>
    <dbReference type="NCBI Taxonomy" id="61149"/>
    <lineage>
        <taxon>Eukaryota</taxon>
        <taxon>Viridiplantae</taxon>
        <taxon>Streptophyta</taxon>
        <taxon>Embryophyta</taxon>
        <taxon>Tracheophyta</taxon>
        <taxon>Spermatophyta</taxon>
        <taxon>Magnoliopsida</taxon>
        <taxon>eudicotyledons</taxon>
        <taxon>Gunneridae</taxon>
        <taxon>Pentapetalae</taxon>
        <taxon>rosids</taxon>
        <taxon>fabids</taxon>
        <taxon>Malpighiales</taxon>
        <taxon>Rhizophoraceae</taxon>
        <taxon>Rhizophora</taxon>
    </lineage>
</organism>
<evidence type="ECO:0000256" key="2">
    <source>
        <dbReference type="SAM" id="SignalP"/>
    </source>
</evidence>
<evidence type="ECO:0000256" key="1">
    <source>
        <dbReference type="SAM" id="MobiDB-lite"/>
    </source>
</evidence>
<feature type="region of interest" description="Disordered" evidence="1">
    <location>
        <begin position="49"/>
        <end position="68"/>
    </location>
</feature>